<feature type="domain" description="Isochorismatase-like" evidence="9">
    <location>
        <begin position="11"/>
        <end position="205"/>
    </location>
</feature>
<dbReference type="FunFam" id="3.40.50.850:FF:000006">
    <property type="entry name" value="Bifunctional pyrazinamidase/nicotinamidase"/>
    <property type="match status" value="1"/>
</dbReference>
<keyword evidence="10" id="KW-1185">Reference proteome</keyword>
<evidence type="ECO:0000256" key="8">
    <source>
        <dbReference type="ARBA" id="ARBA00072277"/>
    </source>
</evidence>
<dbReference type="GO" id="GO:0046872">
    <property type="term" value="F:metal ion binding"/>
    <property type="evidence" value="ECO:0007669"/>
    <property type="project" value="UniProtKB-KW"/>
</dbReference>
<reference evidence="11" key="2">
    <citation type="submission" date="2025-08" db="UniProtKB">
        <authorList>
            <consortium name="RefSeq"/>
        </authorList>
    </citation>
    <scope>IDENTIFICATION</scope>
</reference>
<dbReference type="GO" id="GO:0008936">
    <property type="term" value="F:nicotinamidase activity"/>
    <property type="evidence" value="ECO:0007669"/>
    <property type="project" value="UniProtKB-EC"/>
</dbReference>
<dbReference type="PANTHER" id="PTHR11080">
    <property type="entry name" value="PYRAZINAMIDASE/NICOTINAMIDASE"/>
    <property type="match status" value="1"/>
</dbReference>
<gene>
    <name evidence="11" type="primary">pncA</name>
</gene>
<dbReference type="OrthoDB" id="9791276at2"/>
<dbReference type="GO" id="GO:0019363">
    <property type="term" value="P:pyridine nucleotide biosynthetic process"/>
    <property type="evidence" value="ECO:0007669"/>
    <property type="project" value="UniProtKB-KW"/>
</dbReference>
<keyword evidence="2" id="KW-0662">Pyridine nucleotide biosynthesis</keyword>
<keyword evidence="4" id="KW-0378">Hydrolase</keyword>
<reference evidence="11" key="1">
    <citation type="journal article" date="2016" name="Appl. Environ. Microbiol.">
        <title>The Riemerella anatipestifer AS87_01735 Gene Encodes Nicotinamidase PncA, an Important Virulence Factor.</title>
        <authorList>
            <person name="Wang X."/>
            <person name="Liu B."/>
            <person name="Dou Y."/>
            <person name="Fan H."/>
            <person name="Wang S."/>
            <person name="Li T."/>
            <person name="Ding C."/>
            <person name="Yu S."/>
        </authorList>
    </citation>
    <scope>NUCLEOTIDE SEQUENCE</scope>
</reference>
<evidence type="ECO:0000256" key="6">
    <source>
        <dbReference type="ARBA" id="ARBA00039017"/>
    </source>
</evidence>
<evidence type="ECO:0000256" key="3">
    <source>
        <dbReference type="ARBA" id="ARBA00022723"/>
    </source>
</evidence>
<comment type="pathway">
    <text evidence="5">Cofactor biosynthesis; nicotinate biosynthesis; nicotinate from nicotinamide: step 1/1.</text>
</comment>
<comment type="similarity">
    <text evidence="1">Belongs to the isochorismatase family.</text>
</comment>
<sequence length="209" mass="22032">MTTITPAAGDALIVVDVQYCFCPGGELAVPDGDAVVPVINAIAPRFGTVVATQDWHPAGHISFASSHAGRQPFESITLPYGEQVLWPDHAVQGTRGAQLHDALDVPNARLILRKGMNPRVDSYSAFLEADRRSDTGLAAWLKSQGVTRVFCVGLAFDFCVAWTALDARAAGFEAVVIEGACRAIDANGSADAARAQMLAAGVTLIPMLD</sequence>
<dbReference type="PANTHER" id="PTHR11080:SF2">
    <property type="entry name" value="LD05707P"/>
    <property type="match status" value="1"/>
</dbReference>
<accession>A0A8B6X431</accession>
<evidence type="ECO:0000256" key="1">
    <source>
        <dbReference type="ARBA" id="ARBA00006336"/>
    </source>
</evidence>
<dbReference type="Pfam" id="PF00857">
    <property type="entry name" value="Isochorismatase"/>
    <property type="match status" value="1"/>
</dbReference>
<dbReference type="AlphaFoldDB" id="A0A8B6X431"/>
<keyword evidence="3" id="KW-0479">Metal-binding</keyword>
<evidence type="ECO:0000256" key="5">
    <source>
        <dbReference type="ARBA" id="ARBA00037900"/>
    </source>
</evidence>
<evidence type="ECO:0000259" key="9">
    <source>
        <dbReference type="Pfam" id="PF00857"/>
    </source>
</evidence>
<evidence type="ECO:0000256" key="4">
    <source>
        <dbReference type="ARBA" id="ARBA00022801"/>
    </source>
</evidence>
<dbReference type="CDD" id="cd01011">
    <property type="entry name" value="nicotinamidase"/>
    <property type="match status" value="1"/>
</dbReference>
<evidence type="ECO:0000313" key="10">
    <source>
        <dbReference type="Proteomes" id="UP000675920"/>
    </source>
</evidence>
<dbReference type="SUPFAM" id="SSF52499">
    <property type="entry name" value="Isochorismatase-like hydrolases"/>
    <property type="match status" value="1"/>
</dbReference>
<organism evidence="10 11">
    <name type="scientific">Derxia gummosa DSM 723</name>
    <dbReference type="NCBI Taxonomy" id="1121388"/>
    <lineage>
        <taxon>Bacteria</taxon>
        <taxon>Pseudomonadati</taxon>
        <taxon>Pseudomonadota</taxon>
        <taxon>Betaproteobacteria</taxon>
        <taxon>Burkholderiales</taxon>
        <taxon>Alcaligenaceae</taxon>
        <taxon>Derxia</taxon>
    </lineage>
</organism>
<dbReference type="NCBIfam" id="NF008623">
    <property type="entry name" value="PRK11609.1"/>
    <property type="match status" value="1"/>
</dbReference>
<dbReference type="InterPro" id="IPR000868">
    <property type="entry name" value="Isochorismatase-like_dom"/>
</dbReference>
<dbReference type="InterPro" id="IPR036380">
    <property type="entry name" value="Isochorismatase-like_sf"/>
</dbReference>
<evidence type="ECO:0000256" key="7">
    <source>
        <dbReference type="ARBA" id="ARBA00043224"/>
    </source>
</evidence>
<proteinExistence type="inferred from homology"/>
<dbReference type="Proteomes" id="UP000675920">
    <property type="component" value="Unplaced"/>
</dbReference>
<dbReference type="RefSeq" id="WP_028311179.1">
    <property type="nucleotide sequence ID" value="NZ_AXWS01000008.1"/>
</dbReference>
<dbReference type="EC" id="3.5.1.19" evidence="6"/>
<dbReference type="InterPro" id="IPR052347">
    <property type="entry name" value="Isochorismatase_Nicotinamidase"/>
</dbReference>
<evidence type="ECO:0000313" key="11">
    <source>
        <dbReference type="RefSeq" id="WP_028311179.1"/>
    </source>
</evidence>
<evidence type="ECO:0000256" key="2">
    <source>
        <dbReference type="ARBA" id="ARBA00022642"/>
    </source>
</evidence>
<dbReference type="Gene3D" id="3.40.50.850">
    <property type="entry name" value="Isochorismatase-like"/>
    <property type="match status" value="1"/>
</dbReference>
<name>A0A8B6X431_9BURK</name>
<protein>
    <recommendedName>
        <fullName evidence="8">Nicotinamidase</fullName>
        <ecNumber evidence="6">3.5.1.19</ecNumber>
    </recommendedName>
    <alternativeName>
        <fullName evidence="7">Nicotinamide deamidase</fullName>
    </alternativeName>
</protein>